<keyword evidence="4" id="KW-1185">Reference proteome</keyword>
<protein>
    <recommendedName>
        <fullName evidence="2">DUF7025 domain-containing protein</fullName>
    </recommendedName>
</protein>
<gene>
    <name evidence="3" type="ORF">CDD80_4169</name>
</gene>
<dbReference type="EMBL" id="NJES01000382">
    <property type="protein sequence ID" value="PHH72923.1"/>
    <property type="molecule type" value="Genomic_DNA"/>
</dbReference>
<evidence type="ECO:0000259" key="2">
    <source>
        <dbReference type="Pfam" id="PF22942"/>
    </source>
</evidence>
<comment type="caution">
    <text evidence="3">The sequence shown here is derived from an EMBL/GenBank/DDBJ whole genome shotgun (WGS) entry which is preliminary data.</text>
</comment>
<proteinExistence type="predicted"/>
<name>A0A2C5YZ88_9HYPO</name>
<dbReference type="AlphaFoldDB" id="A0A2C5YZ88"/>
<dbReference type="OrthoDB" id="10042665at2759"/>
<dbReference type="PANTHER" id="PTHR46411">
    <property type="entry name" value="FAMILY ATPASE, PUTATIVE-RELATED"/>
    <property type="match status" value="1"/>
</dbReference>
<dbReference type="InterPro" id="IPR054289">
    <property type="entry name" value="DUF7025"/>
</dbReference>
<dbReference type="PANTHER" id="PTHR46411:SF2">
    <property type="entry name" value="AAA+ ATPASE DOMAIN-CONTAINING PROTEIN"/>
    <property type="match status" value="1"/>
</dbReference>
<accession>A0A2C5YZ88</accession>
<evidence type="ECO:0000313" key="4">
    <source>
        <dbReference type="Proteomes" id="UP000226431"/>
    </source>
</evidence>
<dbReference type="Pfam" id="PF22942">
    <property type="entry name" value="DUF7025"/>
    <property type="match status" value="1"/>
</dbReference>
<feature type="region of interest" description="Disordered" evidence="1">
    <location>
        <begin position="86"/>
        <end position="113"/>
    </location>
</feature>
<dbReference type="Proteomes" id="UP000226431">
    <property type="component" value="Unassembled WGS sequence"/>
</dbReference>
<evidence type="ECO:0000256" key="1">
    <source>
        <dbReference type="SAM" id="MobiDB-lite"/>
    </source>
</evidence>
<sequence length="480" mass="54840">MMVDDDQVFILSEPCSESGWTKADHLAGVDDRFPDVVYSLKRYGRDGRLIDRLVRDTPFDDEFCGLISSRDAEQGPVLEVVTRTFQEASRRGPLPSGVSHPYDSEDEDDDDTHSQTMVIHSEHLINALQAVVEYDPDLSMANPLRIPAPYQTLHHHRQELSDYRNRQPSTHGPDQAATTSRHIDVLLGFLETHLGEEVRREEERHKLTPPLATFDLFWLLLKPGTIIYAKRNAIWTAYVVSSITMPRNQTDGYTVSAWLLESDGNRLRRLEELHSVPRWRDERPVGTLPVIPAALWPEDWEAQAGRSMREMQIDQGRLYWELLQRPTYMLYDGSLLDYDDTTGLTKSRVVCDAAGLEKFYDDRPQPLGWPRPLPPHLMPPARQNPLPPSAPHCRCLACYRTRTGSNAKGPFTGFDDLDPVNDRPPDDNDSFFLVCSKSIPAFILDTRRWARLHVSKLKAVHPEVDAFRHLASARHQQQKA</sequence>
<organism evidence="3 4">
    <name type="scientific">Ophiocordyceps camponoti-rufipedis</name>
    <dbReference type="NCBI Taxonomy" id="2004952"/>
    <lineage>
        <taxon>Eukaryota</taxon>
        <taxon>Fungi</taxon>
        <taxon>Dikarya</taxon>
        <taxon>Ascomycota</taxon>
        <taxon>Pezizomycotina</taxon>
        <taxon>Sordariomycetes</taxon>
        <taxon>Hypocreomycetidae</taxon>
        <taxon>Hypocreales</taxon>
        <taxon>Ophiocordycipitaceae</taxon>
        <taxon>Ophiocordyceps</taxon>
    </lineage>
</organism>
<feature type="domain" description="DUF7025" evidence="2">
    <location>
        <begin position="203"/>
        <end position="296"/>
    </location>
</feature>
<dbReference type="STRING" id="2004952.A0A2C5YZ88"/>
<evidence type="ECO:0000313" key="3">
    <source>
        <dbReference type="EMBL" id="PHH72923.1"/>
    </source>
</evidence>
<reference evidence="3 4" key="1">
    <citation type="submission" date="2017-06" db="EMBL/GenBank/DDBJ databases">
        <title>Ant-infecting Ophiocordyceps genomes reveal a high diversity of potential behavioral manipulation genes and a possible major role for enterotoxins.</title>
        <authorList>
            <person name="De Bekker C."/>
            <person name="Evans H.C."/>
            <person name="Brachmann A."/>
            <person name="Hughes D.P."/>
        </authorList>
    </citation>
    <scope>NUCLEOTIDE SEQUENCE [LARGE SCALE GENOMIC DNA]</scope>
    <source>
        <strain evidence="3 4">Map16</strain>
    </source>
</reference>